<feature type="chain" id="PRO_5013111154" evidence="6">
    <location>
        <begin position="29"/>
        <end position="1043"/>
    </location>
</feature>
<dbReference type="NCBIfam" id="TIGR01782">
    <property type="entry name" value="TonB-Xanth-Caul"/>
    <property type="match status" value="1"/>
</dbReference>
<evidence type="ECO:0000313" key="10">
    <source>
        <dbReference type="Proteomes" id="UP000185192"/>
    </source>
</evidence>
<dbReference type="InterPro" id="IPR000531">
    <property type="entry name" value="Beta-barrel_TonB"/>
</dbReference>
<evidence type="ECO:0000256" key="1">
    <source>
        <dbReference type="ARBA" id="ARBA00004442"/>
    </source>
</evidence>
<comment type="similarity">
    <text evidence="4">Belongs to the TonB-dependent receptor family.</text>
</comment>
<accession>A0A1N6D1Q8</accession>
<feature type="region of interest" description="Disordered" evidence="5">
    <location>
        <begin position="30"/>
        <end position="49"/>
    </location>
</feature>
<dbReference type="InterPro" id="IPR036942">
    <property type="entry name" value="Beta-barrel_TonB_sf"/>
</dbReference>
<evidence type="ECO:0000259" key="7">
    <source>
        <dbReference type="Pfam" id="PF00593"/>
    </source>
</evidence>
<dbReference type="Pfam" id="PF00593">
    <property type="entry name" value="TonB_dep_Rec_b-barrel"/>
    <property type="match status" value="1"/>
</dbReference>
<evidence type="ECO:0000256" key="4">
    <source>
        <dbReference type="RuleBase" id="RU003357"/>
    </source>
</evidence>
<dbReference type="RefSeq" id="WP_074204350.1">
    <property type="nucleotide sequence ID" value="NZ_FSQW01000001.1"/>
</dbReference>
<feature type="domain" description="TonB-dependent receptor-like beta-barrel" evidence="7">
    <location>
        <begin position="434"/>
        <end position="1002"/>
    </location>
</feature>
<dbReference type="InterPro" id="IPR037066">
    <property type="entry name" value="Plug_dom_sf"/>
</dbReference>
<dbReference type="STRING" id="1123272.SAMN02745824_1434"/>
<dbReference type="Gene3D" id="2.40.170.20">
    <property type="entry name" value="TonB-dependent receptor, beta-barrel domain"/>
    <property type="match status" value="1"/>
</dbReference>
<keyword evidence="6" id="KW-0732">Signal</keyword>
<keyword evidence="9" id="KW-0675">Receptor</keyword>
<gene>
    <name evidence="9" type="ORF">SAMN02745824_1434</name>
</gene>
<comment type="subcellular location">
    <subcellularLocation>
        <location evidence="1 4">Cell outer membrane</location>
    </subcellularLocation>
</comment>
<dbReference type="SUPFAM" id="SSF56935">
    <property type="entry name" value="Porins"/>
    <property type="match status" value="1"/>
</dbReference>
<keyword evidence="2 4" id="KW-0472">Membrane</keyword>
<dbReference type="Pfam" id="PF07715">
    <property type="entry name" value="Plug"/>
    <property type="match status" value="1"/>
</dbReference>
<feature type="domain" description="TonB-dependent receptor plug" evidence="8">
    <location>
        <begin position="71"/>
        <end position="177"/>
    </location>
</feature>
<dbReference type="Gene3D" id="2.170.130.10">
    <property type="entry name" value="TonB-dependent receptor, plug domain"/>
    <property type="match status" value="1"/>
</dbReference>
<dbReference type="InterPro" id="IPR012910">
    <property type="entry name" value="Plug_dom"/>
</dbReference>
<protein>
    <submittedName>
        <fullName evidence="9">TonB-dependent receptor</fullName>
    </submittedName>
</protein>
<evidence type="ECO:0000256" key="5">
    <source>
        <dbReference type="SAM" id="MobiDB-lite"/>
    </source>
</evidence>
<name>A0A1N6D1Q8_9SPHN</name>
<keyword evidence="10" id="KW-1185">Reference proteome</keyword>
<organism evidence="9 10">
    <name type="scientific">Parasphingorhabdus marina DSM 22363</name>
    <dbReference type="NCBI Taxonomy" id="1123272"/>
    <lineage>
        <taxon>Bacteria</taxon>
        <taxon>Pseudomonadati</taxon>
        <taxon>Pseudomonadota</taxon>
        <taxon>Alphaproteobacteria</taxon>
        <taxon>Sphingomonadales</taxon>
        <taxon>Sphingomonadaceae</taxon>
        <taxon>Parasphingorhabdus</taxon>
    </lineage>
</organism>
<evidence type="ECO:0000256" key="2">
    <source>
        <dbReference type="ARBA" id="ARBA00023136"/>
    </source>
</evidence>
<keyword evidence="4" id="KW-0798">TonB box</keyword>
<feature type="compositionally biased region" description="Polar residues" evidence="5">
    <location>
        <begin position="30"/>
        <end position="43"/>
    </location>
</feature>
<sequence length="1043" mass="113874">MTNLQKFLRRSTWLTTISLSALCAPLHAQDQTSTQSENPSQAGSEIDPATGETIIVVEGTRASIANSIDAKRSADQIVDVLSADDADRFPDNNLGEALSRIPGISFIRDEDSGDGEFISIRGLDAEFNTVLNNGIRVGSSNTFRRTPLDVATGDGVSSIYVTKAPLPEDASEGIGGVVDIRTRGALERSESFSLRAQLREDTFAADTGFRLSGGFTKHLTDNLGINVSASFRRRFISTFRFDPTGGLNLLNPLTFDGPNGPIVIDDEDQIALVPEDFIGIENFGLEEVGNRFLDVRDQTFNISGTIDWELSDTTKLTFGGSYNRRNRQETDSRLNFDSDDDDFVNGVLTFDDPEIEIDAILDDTIETQQSYFLRGETKTDDWQFNYIVGYSRAAEDSADLGLDFKQDLTDINGDDDLDVTFAPFNAIGFGTFPTANPQNPAVFATVLDPLNCVDEDGDPCYAVDDFDDEFVDETINKVYSGRLDVTRFFDGSVLEYLKAGVVYERSETRNLDVDIAFDEEDLNGITDAGEDGTIGDFGVFTGDVRSFSPIGNPFASVGFNGIPLANRDGLLAIRNALRAGFDPSSTLLPANEIQVIRADEDYYTGYIQAKLNFDDKFTIVGGVRLEEYRGNFATNTSTGADLLFNPDPNGGGATADDEDLLDGATEDFLIADVPLAPSRTSNFEVLPRIVATYNFNDRARLRGAFTTSISRPNFELLAAGLDTEIEIELNDGVDPAAATLADVAAFDATFEAGNPNLRNAYSYNFDLSFEYYFDRQNAISVAGFYKRIDDFIFSSGAVNFFGDDIGIGILDGAGDATQQILDGVQFGPAGQARIDQFGGLEALLGSGVADVNLITPINGDTAEVYGIEFGILHTFTYLPGFLSNMGFIGNLTLQETSAPINLGTLPDDNILVLLGEAQAGDEFIEDFDFFNSPSIVGNAALFYEDRNVEATLSYRYSGTQFESLRPFGLSQYQQGRGFLDFDFEYTFRDLGPLDRMSLTFEVSDILDGGSRFTVNETYGRAGILTDGASFNGRSFRFGVRARF</sequence>
<dbReference type="AlphaFoldDB" id="A0A1N6D1Q8"/>
<dbReference type="InterPro" id="IPR010104">
    <property type="entry name" value="TonB_rcpt_bac"/>
</dbReference>
<dbReference type="PANTHER" id="PTHR40980:SF4">
    <property type="entry name" value="TONB-DEPENDENT RECEPTOR-LIKE BETA-BARREL DOMAIN-CONTAINING PROTEIN"/>
    <property type="match status" value="1"/>
</dbReference>
<keyword evidence="3" id="KW-0998">Cell outer membrane</keyword>
<evidence type="ECO:0000256" key="3">
    <source>
        <dbReference type="ARBA" id="ARBA00023237"/>
    </source>
</evidence>
<evidence type="ECO:0000259" key="8">
    <source>
        <dbReference type="Pfam" id="PF07715"/>
    </source>
</evidence>
<dbReference type="GO" id="GO:0009279">
    <property type="term" value="C:cell outer membrane"/>
    <property type="evidence" value="ECO:0007669"/>
    <property type="project" value="UniProtKB-SubCell"/>
</dbReference>
<evidence type="ECO:0000256" key="6">
    <source>
        <dbReference type="SAM" id="SignalP"/>
    </source>
</evidence>
<dbReference type="PANTHER" id="PTHR40980">
    <property type="entry name" value="PLUG DOMAIN-CONTAINING PROTEIN"/>
    <property type="match status" value="1"/>
</dbReference>
<proteinExistence type="inferred from homology"/>
<dbReference type="Proteomes" id="UP000185192">
    <property type="component" value="Unassembled WGS sequence"/>
</dbReference>
<evidence type="ECO:0000313" key="9">
    <source>
        <dbReference type="EMBL" id="SIN64752.1"/>
    </source>
</evidence>
<reference evidence="10" key="1">
    <citation type="submission" date="2016-11" db="EMBL/GenBank/DDBJ databases">
        <authorList>
            <person name="Varghese N."/>
            <person name="Submissions S."/>
        </authorList>
    </citation>
    <scope>NUCLEOTIDE SEQUENCE [LARGE SCALE GENOMIC DNA]</scope>
    <source>
        <strain evidence="10">DSM 22363</strain>
    </source>
</reference>
<feature type="signal peptide" evidence="6">
    <location>
        <begin position="1"/>
        <end position="28"/>
    </location>
</feature>
<dbReference type="EMBL" id="FSQW01000001">
    <property type="protein sequence ID" value="SIN64752.1"/>
    <property type="molecule type" value="Genomic_DNA"/>
</dbReference>